<dbReference type="EC" id="2.7.13.3" evidence="3"/>
<dbReference type="SUPFAM" id="SSF103190">
    <property type="entry name" value="Sensory domain-like"/>
    <property type="match status" value="1"/>
</dbReference>
<evidence type="ECO:0000256" key="3">
    <source>
        <dbReference type="ARBA" id="ARBA00012438"/>
    </source>
</evidence>
<evidence type="ECO:0000259" key="14">
    <source>
        <dbReference type="PROSITE" id="PS50109"/>
    </source>
</evidence>
<keyword evidence="8" id="KW-0547">Nucleotide-binding</keyword>
<keyword evidence="6" id="KW-0808">Transferase</keyword>
<dbReference type="Proteomes" id="UP000193427">
    <property type="component" value="Chromosome"/>
</dbReference>
<evidence type="ECO:0000256" key="7">
    <source>
        <dbReference type="ARBA" id="ARBA00022692"/>
    </source>
</evidence>
<dbReference type="Pfam" id="PF02518">
    <property type="entry name" value="HATPase_c"/>
    <property type="match status" value="1"/>
</dbReference>
<dbReference type="InterPro" id="IPR036097">
    <property type="entry name" value="HisK_dim/P_sf"/>
</dbReference>
<keyword evidence="4" id="KW-1003">Cell membrane</keyword>
<keyword evidence="16" id="KW-1185">Reference proteome</keyword>
<dbReference type="SUPFAM" id="SSF55874">
    <property type="entry name" value="ATPase domain of HSP90 chaperone/DNA topoisomerase II/histidine kinase"/>
    <property type="match status" value="1"/>
</dbReference>
<evidence type="ECO:0000256" key="11">
    <source>
        <dbReference type="ARBA" id="ARBA00022989"/>
    </source>
</evidence>
<name>A0A1W6LII8_9BURK</name>
<dbReference type="PANTHER" id="PTHR43065">
    <property type="entry name" value="SENSOR HISTIDINE KINASE"/>
    <property type="match status" value="1"/>
</dbReference>
<keyword evidence="11 13" id="KW-1133">Transmembrane helix</keyword>
<dbReference type="InterPro" id="IPR029151">
    <property type="entry name" value="Sensor-like_sf"/>
</dbReference>
<dbReference type="InterPro" id="IPR017055">
    <property type="entry name" value="Sig_transdc_His_kinase_DctB"/>
</dbReference>
<keyword evidence="13" id="KW-0472">Membrane</keyword>
<dbReference type="SMART" id="SM00387">
    <property type="entry name" value="HATPase_c"/>
    <property type="match status" value="1"/>
</dbReference>
<dbReference type="STRING" id="946333.A4W93_27810"/>
<dbReference type="GO" id="GO:0000155">
    <property type="term" value="F:phosphorelay sensor kinase activity"/>
    <property type="evidence" value="ECO:0007669"/>
    <property type="project" value="InterPro"/>
</dbReference>
<evidence type="ECO:0000256" key="1">
    <source>
        <dbReference type="ARBA" id="ARBA00000085"/>
    </source>
</evidence>
<dbReference type="Gene3D" id="3.30.450.20">
    <property type="entry name" value="PAS domain"/>
    <property type="match status" value="2"/>
</dbReference>
<accession>A0A1W6LII8</accession>
<dbReference type="CDD" id="cd12914">
    <property type="entry name" value="PDC1_DGC_like"/>
    <property type="match status" value="1"/>
</dbReference>
<dbReference type="Gene3D" id="1.10.287.130">
    <property type="match status" value="1"/>
</dbReference>
<keyword evidence="12" id="KW-0902">Two-component regulatory system</keyword>
<reference evidence="15 16" key="1">
    <citation type="submission" date="2016-04" db="EMBL/GenBank/DDBJ databases">
        <title>Complete genome sequence of natural rubber-degrading, novel Gram-negative bacterium, Rhizobacter gummiphilus strain NS21.</title>
        <authorList>
            <person name="Tabata M."/>
            <person name="Kasai D."/>
            <person name="Fukuda M."/>
        </authorList>
    </citation>
    <scope>NUCLEOTIDE SEQUENCE [LARGE SCALE GENOMIC DNA]</scope>
    <source>
        <strain evidence="15 16">NS21</strain>
    </source>
</reference>
<keyword evidence="9" id="KW-0418">Kinase</keyword>
<evidence type="ECO:0000313" key="16">
    <source>
        <dbReference type="Proteomes" id="UP000193427"/>
    </source>
</evidence>
<feature type="transmembrane region" description="Helical" evidence="13">
    <location>
        <begin position="25"/>
        <end position="46"/>
    </location>
</feature>
<dbReference type="InterPro" id="IPR003594">
    <property type="entry name" value="HATPase_dom"/>
</dbReference>
<comment type="catalytic activity">
    <reaction evidence="1">
        <text>ATP + protein L-histidine = ADP + protein N-phospho-L-histidine.</text>
        <dbReference type="EC" id="2.7.13.3"/>
    </reaction>
</comment>
<dbReference type="SUPFAM" id="SSF47384">
    <property type="entry name" value="Homodimeric domain of signal transducing histidine kinase"/>
    <property type="match status" value="1"/>
</dbReference>
<evidence type="ECO:0000256" key="2">
    <source>
        <dbReference type="ARBA" id="ARBA00004651"/>
    </source>
</evidence>
<keyword evidence="5" id="KW-0597">Phosphoprotein</keyword>
<dbReference type="CDD" id="cd00082">
    <property type="entry name" value="HisKA"/>
    <property type="match status" value="1"/>
</dbReference>
<evidence type="ECO:0000256" key="5">
    <source>
        <dbReference type="ARBA" id="ARBA00022553"/>
    </source>
</evidence>
<evidence type="ECO:0000256" key="12">
    <source>
        <dbReference type="ARBA" id="ARBA00023012"/>
    </source>
</evidence>
<dbReference type="PIRSF" id="PIRSF036431">
    <property type="entry name" value="STHK_DctB"/>
    <property type="match status" value="1"/>
</dbReference>
<comment type="subcellular location">
    <subcellularLocation>
        <location evidence="2">Cell membrane</location>
        <topology evidence="2">Multi-pass membrane protein</topology>
    </subcellularLocation>
</comment>
<feature type="transmembrane region" description="Helical" evidence="13">
    <location>
        <begin position="321"/>
        <end position="343"/>
    </location>
</feature>
<keyword evidence="7 13" id="KW-0812">Transmembrane</keyword>
<protein>
    <recommendedName>
        <fullName evidence="3">histidine kinase</fullName>
        <ecNumber evidence="3">2.7.13.3</ecNumber>
    </recommendedName>
</protein>
<evidence type="ECO:0000256" key="10">
    <source>
        <dbReference type="ARBA" id="ARBA00022840"/>
    </source>
</evidence>
<dbReference type="InterPro" id="IPR003661">
    <property type="entry name" value="HisK_dim/P_dom"/>
</dbReference>
<feature type="domain" description="Histidine kinase" evidence="14">
    <location>
        <begin position="420"/>
        <end position="648"/>
    </location>
</feature>
<dbReference type="InterPro" id="IPR036890">
    <property type="entry name" value="HATPase_C_sf"/>
</dbReference>
<dbReference type="OrthoDB" id="9772100at2"/>
<dbReference type="SMART" id="SM00388">
    <property type="entry name" value="HisKA"/>
    <property type="match status" value="1"/>
</dbReference>
<evidence type="ECO:0000256" key="9">
    <source>
        <dbReference type="ARBA" id="ARBA00022777"/>
    </source>
</evidence>
<evidence type="ECO:0000256" key="4">
    <source>
        <dbReference type="ARBA" id="ARBA00022475"/>
    </source>
</evidence>
<evidence type="ECO:0000313" key="15">
    <source>
        <dbReference type="EMBL" id="ARN24091.1"/>
    </source>
</evidence>
<dbReference type="PANTHER" id="PTHR43065:SF10">
    <property type="entry name" value="PEROXIDE STRESS-ACTIVATED HISTIDINE KINASE MAK3"/>
    <property type="match status" value="1"/>
</dbReference>
<evidence type="ECO:0000256" key="6">
    <source>
        <dbReference type="ARBA" id="ARBA00022679"/>
    </source>
</evidence>
<dbReference type="KEGG" id="rgu:A4W93_27810"/>
<dbReference type="PRINTS" id="PR00344">
    <property type="entry name" value="BCTRLSENSOR"/>
</dbReference>
<evidence type="ECO:0000256" key="8">
    <source>
        <dbReference type="ARBA" id="ARBA00022741"/>
    </source>
</evidence>
<organism evidence="15 16">
    <name type="scientific">Piscinibacter gummiphilus</name>
    <dbReference type="NCBI Taxonomy" id="946333"/>
    <lineage>
        <taxon>Bacteria</taxon>
        <taxon>Pseudomonadati</taxon>
        <taxon>Pseudomonadota</taxon>
        <taxon>Betaproteobacteria</taxon>
        <taxon>Burkholderiales</taxon>
        <taxon>Sphaerotilaceae</taxon>
        <taxon>Piscinibacter</taxon>
    </lineage>
</organism>
<dbReference type="EMBL" id="CP015118">
    <property type="protein sequence ID" value="ARN24091.1"/>
    <property type="molecule type" value="Genomic_DNA"/>
</dbReference>
<dbReference type="GO" id="GO:0005524">
    <property type="term" value="F:ATP binding"/>
    <property type="evidence" value="ECO:0007669"/>
    <property type="project" value="UniProtKB-KW"/>
</dbReference>
<dbReference type="InterPro" id="IPR004358">
    <property type="entry name" value="Sig_transdc_His_kin-like_C"/>
</dbReference>
<evidence type="ECO:0000256" key="13">
    <source>
        <dbReference type="SAM" id="Phobius"/>
    </source>
</evidence>
<proteinExistence type="predicted"/>
<dbReference type="Gene3D" id="3.30.565.10">
    <property type="entry name" value="Histidine kinase-like ATPase, C-terminal domain"/>
    <property type="match status" value="1"/>
</dbReference>
<keyword evidence="10" id="KW-0067">ATP-binding</keyword>
<dbReference type="GO" id="GO:0005886">
    <property type="term" value="C:plasma membrane"/>
    <property type="evidence" value="ECO:0007669"/>
    <property type="project" value="UniProtKB-SubCell"/>
</dbReference>
<sequence length="655" mass="71660">MDETPADTAPPPGPSLAGWPALRRLLLTLAILCVVVGCGWAGFTVAERQGIATLRQESNHRLDLFSSAVEGVINRLEHVPATIQLNQDVLQLLRHPRNTGQRRVTSDYLRRLNAHLGSMSVFVLDDRGIVLASSNVDVPDDSRVGEDLSFRPYFLEALSGRVGRHFAIGVHGNEPGYFVSHPIRDGARVVGVATIKIGLHAIDKTWEMLSSQAVLADTNQVVIMSSQPEWRYTSLADLTLDRRVDLQLSRLYNNRRIDRFPLVVQLSVDEDSQVIEGVLPVGQPHHHRARNPEMLVLGRSLDGMDWRLMTFTDLRPTRRQAAVYGFMSAVAAAFVVLLALYLAQHRRILRQRHQAKRMLEEVNAALEQKVASRTQDLTDANDRLRKEVVERERAELTLRNAQGELVHTAKMAILGQLATGITHELTQPLGAIRTLSGNASEFLKRGDLNSLSGNLGIIARMADQMGNIIQPLKGFARKSLPVAVTTDIAHAVGNALFLYGPRMRKEEVDVDNRCVAGQLTAFCDPNRLEQVLINLVGNAIDAMGGGPPRTLTLQASALPDGVPPPHLPAAACPTGWVRVDVLDTGTGFAGGTADHLFEPFFTTKANGQGLGLGLVISRDIVREFHGEIEAADRPEGGARFTLYLPTGPVDPDHAA</sequence>
<dbReference type="AlphaFoldDB" id="A0A1W6LII8"/>
<dbReference type="InterPro" id="IPR005467">
    <property type="entry name" value="His_kinase_dom"/>
</dbReference>
<dbReference type="PROSITE" id="PS50109">
    <property type="entry name" value="HIS_KIN"/>
    <property type="match status" value="1"/>
</dbReference>
<gene>
    <name evidence="15" type="ORF">A4W93_27810</name>
</gene>